<protein>
    <recommendedName>
        <fullName evidence="2">Chemotaxis methyl-accepting receptor HlyB-like 4HB MCP domain-containing protein</fullName>
    </recommendedName>
</protein>
<proteinExistence type="predicted"/>
<reference evidence="3" key="2">
    <citation type="submission" date="2020-09" db="EMBL/GenBank/DDBJ databases">
        <authorList>
            <person name="Sun Q."/>
            <person name="Zhou Y."/>
        </authorList>
    </citation>
    <scope>NUCLEOTIDE SEQUENCE</scope>
    <source>
        <strain evidence="3">CGMCC 1.15343</strain>
    </source>
</reference>
<evidence type="ECO:0000256" key="1">
    <source>
        <dbReference type="SAM" id="Phobius"/>
    </source>
</evidence>
<dbReference type="EMBL" id="BMIL01000011">
    <property type="protein sequence ID" value="GGC73838.1"/>
    <property type="molecule type" value="Genomic_DNA"/>
</dbReference>
<organism evidence="3 4">
    <name type="scientific">Pedobacter quisquiliarum</name>
    <dbReference type="NCBI Taxonomy" id="1834438"/>
    <lineage>
        <taxon>Bacteria</taxon>
        <taxon>Pseudomonadati</taxon>
        <taxon>Bacteroidota</taxon>
        <taxon>Sphingobacteriia</taxon>
        <taxon>Sphingobacteriales</taxon>
        <taxon>Sphingobacteriaceae</taxon>
        <taxon>Pedobacter</taxon>
    </lineage>
</organism>
<dbReference type="RefSeq" id="WP_188627678.1">
    <property type="nucleotide sequence ID" value="NZ_BMIL01000011.1"/>
</dbReference>
<comment type="caution">
    <text evidence="3">The sequence shown here is derived from an EMBL/GenBank/DDBJ whole genome shotgun (WGS) entry which is preliminary data.</text>
</comment>
<dbReference type="AlphaFoldDB" id="A0A916XIX3"/>
<feature type="transmembrane region" description="Helical" evidence="1">
    <location>
        <begin position="12"/>
        <end position="30"/>
    </location>
</feature>
<dbReference type="Proteomes" id="UP000651668">
    <property type="component" value="Unassembled WGS sequence"/>
</dbReference>
<reference evidence="3" key="1">
    <citation type="journal article" date="2014" name="Int. J. Syst. Evol. Microbiol.">
        <title>Complete genome sequence of Corynebacterium casei LMG S-19264T (=DSM 44701T), isolated from a smear-ripened cheese.</title>
        <authorList>
            <consortium name="US DOE Joint Genome Institute (JGI-PGF)"/>
            <person name="Walter F."/>
            <person name="Albersmeier A."/>
            <person name="Kalinowski J."/>
            <person name="Ruckert C."/>
        </authorList>
    </citation>
    <scope>NUCLEOTIDE SEQUENCE</scope>
    <source>
        <strain evidence="3">CGMCC 1.15343</strain>
    </source>
</reference>
<feature type="domain" description="Chemotaxis methyl-accepting receptor HlyB-like 4HB MCP" evidence="2">
    <location>
        <begin position="6"/>
        <end position="183"/>
    </location>
</feature>
<feature type="transmembrane region" description="Helical" evidence="1">
    <location>
        <begin position="197"/>
        <end position="217"/>
    </location>
</feature>
<evidence type="ECO:0000313" key="4">
    <source>
        <dbReference type="Proteomes" id="UP000651668"/>
    </source>
</evidence>
<accession>A0A916XIX3</accession>
<keyword evidence="1" id="KW-0472">Membrane</keyword>
<keyword evidence="1" id="KW-1133">Transmembrane helix</keyword>
<evidence type="ECO:0000313" key="3">
    <source>
        <dbReference type="EMBL" id="GGC73838.1"/>
    </source>
</evidence>
<name>A0A916XIX3_9SPHI</name>
<gene>
    <name evidence="3" type="ORF">GCM10011387_29270</name>
</gene>
<keyword evidence="1" id="KW-0812">Transmembrane</keyword>
<sequence>MRFAYSIQQKVKIAVLLFFIMTCSILIRILEDKSVKNMNESFISLYNDRLVPAMDLYHIVENLYARRNIIESVLYTNAQAHQLDLRGNLARYNRNIDSLVNKYEKTYLVQQEKVQLQDLKKNLKSIMTMEQRLVNHVYNNQSAVALNDYERQGKAMFSNATNYLTKLIDTQKQVGNEIITDTERIVSGSKIYSNLQLALAILIGILIVGILFTSNVVNIRNDKFNLN</sequence>
<dbReference type="InterPro" id="IPR024478">
    <property type="entry name" value="HlyB_4HB_MCP"/>
</dbReference>
<dbReference type="Pfam" id="PF12729">
    <property type="entry name" value="4HB_MCP_1"/>
    <property type="match status" value="1"/>
</dbReference>
<keyword evidence="4" id="KW-1185">Reference proteome</keyword>
<evidence type="ECO:0000259" key="2">
    <source>
        <dbReference type="Pfam" id="PF12729"/>
    </source>
</evidence>